<gene>
    <name evidence="6 8" type="primary">moaC</name>
    <name evidence="8" type="ORF">EVJ46_00890</name>
</gene>
<comment type="function">
    <text evidence="6">Catalyzes the conversion of (8S)-3',8-cyclo-7,8-dihydroguanosine 5'-triphosphate to cyclic pyranopterin monophosphate (cPMP).</text>
</comment>
<reference evidence="8 9" key="1">
    <citation type="journal article" date="2019" name="ISME J.">
        <title>Insights into ecological role of a new deltaproteobacterial order Candidatus Acidulodesulfobacterales by metagenomics and metatranscriptomics.</title>
        <authorList>
            <person name="Tan S."/>
            <person name="Liu J."/>
            <person name="Fang Y."/>
            <person name="Hedlund B.P."/>
            <person name="Lian Z.H."/>
            <person name="Huang L.Y."/>
            <person name="Li J.T."/>
            <person name="Huang L.N."/>
            <person name="Li W.J."/>
            <person name="Jiang H.C."/>
            <person name="Dong H.L."/>
            <person name="Shu W.S."/>
        </authorList>
    </citation>
    <scope>NUCLEOTIDE SEQUENCE [LARGE SCALE GENOMIC DNA]</scope>
    <source>
        <strain evidence="8">AP2</strain>
    </source>
</reference>
<feature type="binding site" evidence="6">
    <location>
        <begin position="82"/>
        <end position="84"/>
    </location>
    <ligand>
        <name>substrate</name>
    </ligand>
</feature>
<evidence type="ECO:0000313" key="9">
    <source>
        <dbReference type="Proteomes" id="UP000316562"/>
    </source>
</evidence>
<dbReference type="EC" id="4.6.1.17" evidence="3 6"/>
<dbReference type="InterPro" id="IPR036522">
    <property type="entry name" value="MoaC_sf"/>
</dbReference>
<name>A0A519BHT2_ACIG2</name>
<dbReference type="NCBIfam" id="NF006870">
    <property type="entry name" value="PRK09364.1"/>
    <property type="match status" value="1"/>
</dbReference>
<dbReference type="CDD" id="cd01420">
    <property type="entry name" value="MoaC_PE"/>
    <property type="match status" value="1"/>
</dbReference>
<keyword evidence="4 6" id="KW-0501">Molybdenum cofactor biosynthesis</keyword>
<dbReference type="InterPro" id="IPR047594">
    <property type="entry name" value="MoaC_bact/euk"/>
</dbReference>
<dbReference type="Pfam" id="PF01967">
    <property type="entry name" value="MoaC"/>
    <property type="match status" value="1"/>
</dbReference>
<dbReference type="EMBL" id="SGBC01000001">
    <property type="protein sequence ID" value="RZD16827.1"/>
    <property type="molecule type" value="Genomic_DNA"/>
</dbReference>
<dbReference type="InterPro" id="IPR002820">
    <property type="entry name" value="Mopterin_CF_biosynth-C_dom"/>
</dbReference>
<organism evidence="8 9">
    <name type="scientific">Acididesulfobacter guangdongensis</name>
    <dbReference type="NCBI Taxonomy" id="2597225"/>
    <lineage>
        <taxon>Bacteria</taxon>
        <taxon>Deltaproteobacteria</taxon>
        <taxon>Candidatus Acidulodesulfobacterales</taxon>
        <taxon>Candidatus Acididesulfobacter</taxon>
    </lineage>
</organism>
<evidence type="ECO:0000256" key="6">
    <source>
        <dbReference type="HAMAP-Rule" id="MF_01224"/>
    </source>
</evidence>
<comment type="subunit">
    <text evidence="6">Homohexamer; trimer of dimers.</text>
</comment>
<dbReference type="PANTHER" id="PTHR22960">
    <property type="entry name" value="MOLYBDOPTERIN COFACTOR SYNTHESIS PROTEIN A"/>
    <property type="match status" value="1"/>
</dbReference>
<keyword evidence="5 6" id="KW-0456">Lyase</keyword>
<evidence type="ECO:0000256" key="2">
    <source>
        <dbReference type="ARBA" id="ARBA00005046"/>
    </source>
</evidence>
<evidence type="ECO:0000259" key="7">
    <source>
        <dbReference type="Pfam" id="PF01967"/>
    </source>
</evidence>
<dbReference type="InterPro" id="IPR050105">
    <property type="entry name" value="MoCo_biosynth_MoaA/MoaC"/>
</dbReference>
<dbReference type="HAMAP" id="MF_01224_B">
    <property type="entry name" value="MoaC_B"/>
    <property type="match status" value="1"/>
</dbReference>
<dbReference type="GO" id="GO:0061799">
    <property type="term" value="F:cyclic pyranopterin monophosphate synthase activity"/>
    <property type="evidence" value="ECO:0007669"/>
    <property type="project" value="UniProtKB-UniRule"/>
</dbReference>
<comment type="catalytic activity">
    <reaction evidence="1 6">
        <text>(8S)-3',8-cyclo-7,8-dihydroguanosine 5'-triphosphate = cyclic pyranopterin phosphate + diphosphate</text>
        <dbReference type="Rhea" id="RHEA:49580"/>
        <dbReference type="ChEBI" id="CHEBI:33019"/>
        <dbReference type="ChEBI" id="CHEBI:59648"/>
        <dbReference type="ChEBI" id="CHEBI:131766"/>
        <dbReference type="EC" id="4.6.1.17"/>
    </reaction>
</comment>
<proteinExistence type="inferred from homology"/>
<feature type="active site" evidence="6">
    <location>
        <position position="135"/>
    </location>
</feature>
<evidence type="ECO:0000256" key="4">
    <source>
        <dbReference type="ARBA" id="ARBA00023150"/>
    </source>
</evidence>
<dbReference type="GO" id="GO:0006777">
    <property type="term" value="P:Mo-molybdopterin cofactor biosynthetic process"/>
    <property type="evidence" value="ECO:0007669"/>
    <property type="project" value="UniProtKB-UniRule"/>
</dbReference>
<feature type="domain" description="Molybdopterin cofactor biosynthesis C (MoaC)" evidence="7">
    <location>
        <begin position="22"/>
        <end position="157"/>
    </location>
</feature>
<dbReference type="Gene3D" id="3.30.70.640">
    <property type="entry name" value="Molybdopterin cofactor biosynthesis C (MoaC) domain"/>
    <property type="match status" value="1"/>
</dbReference>
<dbReference type="InterPro" id="IPR023045">
    <property type="entry name" value="MoaC"/>
</dbReference>
<evidence type="ECO:0000313" key="8">
    <source>
        <dbReference type="EMBL" id="RZD16827.1"/>
    </source>
</evidence>
<dbReference type="AlphaFoldDB" id="A0A519BHT2"/>
<dbReference type="Proteomes" id="UP000316562">
    <property type="component" value="Unassembled WGS sequence"/>
</dbReference>
<dbReference type="SUPFAM" id="SSF55040">
    <property type="entry name" value="Molybdenum cofactor biosynthesis protein C, MoaC"/>
    <property type="match status" value="1"/>
</dbReference>
<protein>
    <recommendedName>
        <fullName evidence="3 6">Cyclic pyranopterin monophosphate synthase</fullName>
        <ecNumber evidence="3 6">4.6.1.17</ecNumber>
    </recommendedName>
    <alternativeName>
        <fullName evidence="6">Molybdenum cofactor biosynthesis protein C</fullName>
    </alternativeName>
</protein>
<feature type="binding site" evidence="6">
    <location>
        <begin position="120"/>
        <end position="121"/>
    </location>
    <ligand>
        <name>substrate</name>
    </ligand>
</feature>
<comment type="pathway">
    <text evidence="2 6">Cofactor biosynthesis; molybdopterin biosynthesis.</text>
</comment>
<comment type="caution">
    <text evidence="8">The sequence shown here is derived from an EMBL/GenBank/DDBJ whole genome shotgun (WGS) entry which is preliminary data.</text>
</comment>
<dbReference type="UniPathway" id="UPA00344"/>
<accession>A0A519BHT2</accession>
<evidence type="ECO:0000256" key="1">
    <source>
        <dbReference type="ARBA" id="ARBA00001637"/>
    </source>
</evidence>
<dbReference type="NCBIfam" id="TIGR00581">
    <property type="entry name" value="moaC"/>
    <property type="match status" value="1"/>
</dbReference>
<evidence type="ECO:0000256" key="3">
    <source>
        <dbReference type="ARBA" id="ARBA00012575"/>
    </source>
</evidence>
<comment type="similarity">
    <text evidence="6">Belongs to the MoaC family.</text>
</comment>
<sequence length="167" mass="18108">MNGLKSEEKKLTHLDENGMPTMVDVSSKTETVRIATAAASVYMSQDAFELAITGEGKKGDVFSTAKIAGIMAAKKTSELIPLCHPLNIENCDIIFEPVKSKNCINIKSIVKISGKTGVEMESLTAVSVAALTIYDMLKAVDKSIRITDIYLLRKEGGKSGIYEYAKK</sequence>
<evidence type="ECO:0000256" key="5">
    <source>
        <dbReference type="ARBA" id="ARBA00023239"/>
    </source>
</evidence>